<reference evidence="3" key="1">
    <citation type="journal article" date="2019" name="Int. J. Syst. Evol. Microbiol.">
        <title>The Global Catalogue of Microorganisms (GCM) 10K type strain sequencing project: providing services to taxonomists for standard genome sequencing and annotation.</title>
        <authorList>
            <consortium name="The Broad Institute Genomics Platform"/>
            <consortium name="The Broad Institute Genome Sequencing Center for Infectious Disease"/>
            <person name="Wu L."/>
            <person name="Ma J."/>
        </authorList>
    </citation>
    <scope>NUCLEOTIDE SEQUENCE [LARGE SCALE GENOMIC DNA]</scope>
    <source>
        <strain evidence="3">CGMCC 4.1437</strain>
    </source>
</reference>
<proteinExistence type="predicted"/>
<dbReference type="EMBL" id="JBHSOF010000012">
    <property type="protein sequence ID" value="MFC5663744.1"/>
    <property type="molecule type" value="Genomic_DNA"/>
</dbReference>
<protein>
    <submittedName>
        <fullName evidence="2">Uncharacterized protein</fullName>
    </submittedName>
</protein>
<organism evidence="2 3">
    <name type="scientific">Kitasatospora misakiensis</name>
    <dbReference type="NCBI Taxonomy" id="67330"/>
    <lineage>
        <taxon>Bacteria</taxon>
        <taxon>Bacillati</taxon>
        <taxon>Actinomycetota</taxon>
        <taxon>Actinomycetes</taxon>
        <taxon>Kitasatosporales</taxon>
        <taxon>Streptomycetaceae</taxon>
        <taxon>Kitasatospora</taxon>
    </lineage>
</organism>
<dbReference type="RefSeq" id="WP_380225419.1">
    <property type="nucleotide sequence ID" value="NZ_JBHSOF010000012.1"/>
</dbReference>
<evidence type="ECO:0000256" key="1">
    <source>
        <dbReference type="SAM" id="MobiDB-lite"/>
    </source>
</evidence>
<comment type="caution">
    <text evidence="2">The sequence shown here is derived from an EMBL/GenBank/DDBJ whole genome shotgun (WGS) entry which is preliminary data.</text>
</comment>
<gene>
    <name evidence="2" type="ORF">ACFP3U_12200</name>
</gene>
<dbReference type="Proteomes" id="UP001595975">
    <property type="component" value="Unassembled WGS sequence"/>
</dbReference>
<evidence type="ECO:0000313" key="3">
    <source>
        <dbReference type="Proteomes" id="UP001595975"/>
    </source>
</evidence>
<accession>A0ABW0X3G0</accession>
<feature type="region of interest" description="Disordered" evidence="1">
    <location>
        <begin position="1"/>
        <end position="21"/>
    </location>
</feature>
<sequence>MRDSKHPDETPEPPSGDRWVSSGHVTIVEAYELAVARGHDKNVRLFVTGKDE</sequence>
<keyword evidence="3" id="KW-1185">Reference proteome</keyword>
<evidence type="ECO:0000313" key="2">
    <source>
        <dbReference type="EMBL" id="MFC5663744.1"/>
    </source>
</evidence>
<name>A0ABW0X3G0_9ACTN</name>